<organism evidence="3 4">
    <name type="scientific">Hypsibius exemplaris</name>
    <name type="common">Freshwater tardigrade</name>
    <dbReference type="NCBI Taxonomy" id="2072580"/>
    <lineage>
        <taxon>Eukaryota</taxon>
        <taxon>Metazoa</taxon>
        <taxon>Ecdysozoa</taxon>
        <taxon>Tardigrada</taxon>
        <taxon>Eutardigrada</taxon>
        <taxon>Parachela</taxon>
        <taxon>Hypsibioidea</taxon>
        <taxon>Hypsibiidae</taxon>
        <taxon>Hypsibius</taxon>
    </lineage>
</organism>
<feature type="compositionally biased region" description="Low complexity" evidence="1">
    <location>
        <begin position="126"/>
        <end position="136"/>
    </location>
</feature>
<comment type="caution">
    <text evidence="3">The sequence shown here is derived from an EMBL/GenBank/DDBJ whole genome shotgun (WGS) entry which is preliminary data.</text>
</comment>
<evidence type="ECO:0000256" key="2">
    <source>
        <dbReference type="SAM" id="Phobius"/>
    </source>
</evidence>
<evidence type="ECO:0000313" key="4">
    <source>
        <dbReference type="Proteomes" id="UP000192578"/>
    </source>
</evidence>
<sequence>MMSSSKDDEREVFARASQNERDSSTGARSRDFHQRCAHKTGSGVAWNILTQDIQTVRSDPSKNHPAMSTSRLLNPFVLCSTVWTLLLCLMLTLQSVAALPLQPATGADQPSSNSPLTVMNDDGDRSSSQQLPQQPDSSDREWLAALLQRIPYGRPEGPAFSPSLTRTYSWDGRMADDNNGIRNSKRALGIEIPDMFISHATHGHGDHHPKAPTPHMTMPPKLSIKISMAAMRKLADQLKKNGRCKR</sequence>
<keyword evidence="4" id="KW-1185">Reference proteome</keyword>
<keyword evidence="2" id="KW-0472">Membrane</keyword>
<gene>
    <name evidence="3" type="ORF">BV898_06580</name>
</gene>
<evidence type="ECO:0000256" key="1">
    <source>
        <dbReference type="SAM" id="MobiDB-lite"/>
    </source>
</evidence>
<feature type="compositionally biased region" description="Polar residues" evidence="1">
    <location>
        <begin position="108"/>
        <end position="117"/>
    </location>
</feature>
<evidence type="ECO:0000313" key="3">
    <source>
        <dbReference type="EMBL" id="OQV19345.1"/>
    </source>
</evidence>
<name>A0A1W0WVW4_HYPEX</name>
<keyword evidence="2" id="KW-0812">Transmembrane</keyword>
<keyword evidence="2" id="KW-1133">Transmembrane helix</keyword>
<dbReference type="AlphaFoldDB" id="A0A1W0WVW4"/>
<proteinExistence type="predicted"/>
<dbReference type="EMBL" id="MTYJ01000040">
    <property type="protein sequence ID" value="OQV19345.1"/>
    <property type="molecule type" value="Genomic_DNA"/>
</dbReference>
<reference evidence="4" key="1">
    <citation type="submission" date="2017-01" db="EMBL/GenBank/DDBJ databases">
        <title>Comparative genomics of anhydrobiosis in the tardigrade Hypsibius dujardini.</title>
        <authorList>
            <person name="Yoshida Y."/>
            <person name="Koutsovoulos G."/>
            <person name="Laetsch D."/>
            <person name="Stevens L."/>
            <person name="Kumar S."/>
            <person name="Horikawa D."/>
            <person name="Ishino K."/>
            <person name="Komine S."/>
            <person name="Tomita M."/>
            <person name="Blaxter M."/>
            <person name="Arakawa K."/>
        </authorList>
    </citation>
    <scope>NUCLEOTIDE SEQUENCE [LARGE SCALE GENOMIC DNA]</scope>
    <source>
        <strain evidence="4">Z151</strain>
    </source>
</reference>
<feature type="transmembrane region" description="Helical" evidence="2">
    <location>
        <begin position="72"/>
        <end position="93"/>
    </location>
</feature>
<feature type="region of interest" description="Disordered" evidence="1">
    <location>
        <begin position="1"/>
        <end position="32"/>
    </location>
</feature>
<dbReference type="Proteomes" id="UP000192578">
    <property type="component" value="Unassembled WGS sequence"/>
</dbReference>
<feature type="region of interest" description="Disordered" evidence="1">
    <location>
        <begin position="104"/>
        <end position="139"/>
    </location>
</feature>
<accession>A0A1W0WVW4</accession>
<protein>
    <submittedName>
        <fullName evidence="3">Uncharacterized protein</fullName>
    </submittedName>
</protein>